<evidence type="ECO:0000313" key="2">
    <source>
        <dbReference type="Proteomes" id="UP000001933"/>
    </source>
</evidence>
<dbReference type="Proteomes" id="UP000001933">
    <property type="component" value="Chromosome"/>
</dbReference>
<proteinExistence type="predicted"/>
<name>Q2LRV9_SYNAS</name>
<dbReference type="HOGENOM" id="CLU_2940155_0_0_7"/>
<dbReference type="EMBL" id="CP000252">
    <property type="protein sequence ID" value="ABC76819.1"/>
    <property type="molecule type" value="Genomic_DNA"/>
</dbReference>
<keyword evidence="2" id="KW-1185">Reference proteome</keyword>
<sequence length="60" mass="7252">MPLGLTSSFIFKYKHTLFCFYRRKFHFKEFSQQRRFIKVCKNNPEIVRIFRALTQSMGGA</sequence>
<reference evidence="1 2" key="1">
    <citation type="journal article" date="2007" name="Proc. Natl. Acad. Sci. U.S.A.">
        <title>The genome of Syntrophus aciditrophicus: life at the thermodynamic limit of microbial growth.</title>
        <authorList>
            <person name="McInerney M.J."/>
            <person name="Rohlin L."/>
            <person name="Mouttaki H."/>
            <person name="Kim U."/>
            <person name="Krupp R.S."/>
            <person name="Rios-Hernandez L."/>
            <person name="Sieber J."/>
            <person name="Struchtemeyer C.G."/>
            <person name="Bhattacharyya A."/>
            <person name="Campbell J.W."/>
            <person name="Gunsalus R.P."/>
        </authorList>
    </citation>
    <scope>NUCLEOTIDE SEQUENCE [LARGE SCALE GENOMIC DNA]</scope>
    <source>
        <strain evidence="1 2">SB</strain>
    </source>
</reference>
<dbReference type="KEGG" id="sat:SYN_02717"/>
<accession>Q2LRV9</accession>
<protein>
    <submittedName>
        <fullName evidence="1">Hypothetical cytosolic protein</fullName>
    </submittedName>
</protein>
<gene>
    <name evidence="1" type="ORF">SYN_02717</name>
</gene>
<organism evidence="1 2">
    <name type="scientific">Syntrophus aciditrophicus (strain SB)</name>
    <dbReference type="NCBI Taxonomy" id="56780"/>
    <lineage>
        <taxon>Bacteria</taxon>
        <taxon>Pseudomonadati</taxon>
        <taxon>Thermodesulfobacteriota</taxon>
        <taxon>Syntrophia</taxon>
        <taxon>Syntrophales</taxon>
        <taxon>Syntrophaceae</taxon>
        <taxon>Syntrophus</taxon>
    </lineage>
</organism>
<dbReference type="AlphaFoldDB" id="Q2LRV9"/>
<dbReference type="InParanoid" id="Q2LRV9"/>
<evidence type="ECO:0000313" key="1">
    <source>
        <dbReference type="EMBL" id="ABC76819.1"/>
    </source>
</evidence>